<dbReference type="Proteomes" id="UP001056120">
    <property type="component" value="Linkage Group LG21"/>
</dbReference>
<sequence length="73" mass="8047">MVSSGECFRSGCTILVSFVDAVFSSRLTHIITTFSSAFLNQFRFPKWDSSNGETLTETLNQQFTTFSSSSSSS</sequence>
<gene>
    <name evidence="1" type="ORF">L1987_62151</name>
</gene>
<comment type="caution">
    <text evidence="1">The sequence shown here is derived from an EMBL/GenBank/DDBJ whole genome shotgun (WGS) entry which is preliminary data.</text>
</comment>
<proteinExistence type="predicted"/>
<name>A0ACB9C9K7_9ASTR</name>
<accession>A0ACB9C9K7</accession>
<reference evidence="1 2" key="2">
    <citation type="journal article" date="2022" name="Mol. Ecol. Resour.">
        <title>The genomes of chicory, endive, great burdock and yacon provide insights into Asteraceae paleo-polyploidization history and plant inulin production.</title>
        <authorList>
            <person name="Fan W."/>
            <person name="Wang S."/>
            <person name="Wang H."/>
            <person name="Wang A."/>
            <person name="Jiang F."/>
            <person name="Liu H."/>
            <person name="Zhao H."/>
            <person name="Xu D."/>
            <person name="Zhang Y."/>
        </authorList>
    </citation>
    <scope>NUCLEOTIDE SEQUENCE [LARGE SCALE GENOMIC DNA]</scope>
    <source>
        <strain evidence="2">cv. Yunnan</strain>
        <tissue evidence="1">Leaves</tissue>
    </source>
</reference>
<protein>
    <submittedName>
        <fullName evidence="1">Uncharacterized protein</fullName>
    </submittedName>
</protein>
<evidence type="ECO:0000313" key="2">
    <source>
        <dbReference type="Proteomes" id="UP001056120"/>
    </source>
</evidence>
<organism evidence="1 2">
    <name type="scientific">Smallanthus sonchifolius</name>
    <dbReference type="NCBI Taxonomy" id="185202"/>
    <lineage>
        <taxon>Eukaryota</taxon>
        <taxon>Viridiplantae</taxon>
        <taxon>Streptophyta</taxon>
        <taxon>Embryophyta</taxon>
        <taxon>Tracheophyta</taxon>
        <taxon>Spermatophyta</taxon>
        <taxon>Magnoliopsida</taxon>
        <taxon>eudicotyledons</taxon>
        <taxon>Gunneridae</taxon>
        <taxon>Pentapetalae</taxon>
        <taxon>asterids</taxon>
        <taxon>campanulids</taxon>
        <taxon>Asterales</taxon>
        <taxon>Asteraceae</taxon>
        <taxon>Asteroideae</taxon>
        <taxon>Heliantheae alliance</taxon>
        <taxon>Millerieae</taxon>
        <taxon>Smallanthus</taxon>
    </lineage>
</organism>
<reference evidence="2" key="1">
    <citation type="journal article" date="2022" name="Mol. Ecol. Resour.">
        <title>The genomes of chicory, endive, great burdock and yacon provide insights into Asteraceae palaeo-polyploidization history and plant inulin production.</title>
        <authorList>
            <person name="Fan W."/>
            <person name="Wang S."/>
            <person name="Wang H."/>
            <person name="Wang A."/>
            <person name="Jiang F."/>
            <person name="Liu H."/>
            <person name="Zhao H."/>
            <person name="Xu D."/>
            <person name="Zhang Y."/>
        </authorList>
    </citation>
    <scope>NUCLEOTIDE SEQUENCE [LARGE SCALE GENOMIC DNA]</scope>
    <source>
        <strain evidence="2">cv. Yunnan</strain>
    </source>
</reference>
<keyword evidence="2" id="KW-1185">Reference proteome</keyword>
<dbReference type="EMBL" id="CM042038">
    <property type="protein sequence ID" value="KAI3730969.1"/>
    <property type="molecule type" value="Genomic_DNA"/>
</dbReference>
<evidence type="ECO:0000313" key="1">
    <source>
        <dbReference type="EMBL" id="KAI3730969.1"/>
    </source>
</evidence>